<dbReference type="PANTHER" id="PTHR33799:SF1">
    <property type="entry name" value="PTS SYSTEM MANNOSE-SPECIFIC EIIAB COMPONENT-RELATED"/>
    <property type="match status" value="1"/>
</dbReference>
<comment type="caution">
    <text evidence="3">The sequence shown here is derived from an EMBL/GenBank/DDBJ whole genome shotgun (WGS) entry which is preliminary data.</text>
</comment>
<dbReference type="PROSITE" id="PS51096">
    <property type="entry name" value="PTS_EIIA_TYPE_4"/>
    <property type="match status" value="1"/>
</dbReference>
<reference evidence="3 4" key="1">
    <citation type="submission" date="2023-07" db="EMBL/GenBank/DDBJ databases">
        <title>Genomic Encyclopedia of Type Strains, Phase IV (KMG-IV): sequencing the most valuable type-strain genomes for metagenomic binning, comparative biology and taxonomic classification.</title>
        <authorList>
            <person name="Goeker M."/>
        </authorList>
    </citation>
    <scope>NUCLEOTIDE SEQUENCE [LARGE SCALE GENOMIC DNA]</scope>
    <source>
        <strain evidence="3 4">DSM 16784</strain>
    </source>
</reference>
<dbReference type="InterPro" id="IPR051471">
    <property type="entry name" value="Bacterial_PTS_sugar_comp"/>
</dbReference>
<dbReference type="RefSeq" id="WP_307406019.1">
    <property type="nucleotide sequence ID" value="NZ_JAUSUR010000001.1"/>
</dbReference>
<sequence>MRRYLIASHGKMASGMLSTVKLLAGEREDIDYLDAYIESDSISNQIKRYFDQYKEYEILVFTDLLAGSVNREIMRYLNENTHIISGFNLPLLLELLLSDETITPEVIEEKLSMARGQMVYVNKLVKGDDAL</sequence>
<dbReference type="Gene3D" id="3.40.50.510">
    <property type="entry name" value="Phosphotransferase system, mannose-type IIA component"/>
    <property type="match status" value="1"/>
</dbReference>
<protein>
    <submittedName>
        <fullName evidence="3">Mannose/fructose-specific phosphotransferase system component IIA</fullName>
    </submittedName>
</protein>
<keyword evidence="4" id="KW-1185">Reference proteome</keyword>
<gene>
    <name evidence="3" type="ORF">J2S15_000996</name>
</gene>
<dbReference type="Pfam" id="PF03610">
    <property type="entry name" value="EIIA-man"/>
    <property type="match status" value="1"/>
</dbReference>
<dbReference type="PANTHER" id="PTHR33799">
    <property type="entry name" value="PTS PERMEASE-RELATED-RELATED"/>
    <property type="match status" value="1"/>
</dbReference>
<dbReference type="InterPro" id="IPR036662">
    <property type="entry name" value="PTS_EIIA_man-typ_sf"/>
</dbReference>
<dbReference type="EMBL" id="JAUSUR010000001">
    <property type="protein sequence ID" value="MDQ0360265.1"/>
    <property type="molecule type" value="Genomic_DNA"/>
</dbReference>
<organism evidence="3 4">
    <name type="scientific">Breznakia pachnodae</name>
    <dbReference type="NCBI Taxonomy" id="265178"/>
    <lineage>
        <taxon>Bacteria</taxon>
        <taxon>Bacillati</taxon>
        <taxon>Bacillota</taxon>
        <taxon>Erysipelotrichia</taxon>
        <taxon>Erysipelotrichales</taxon>
        <taxon>Erysipelotrichaceae</taxon>
        <taxon>Breznakia</taxon>
    </lineage>
</organism>
<dbReference type="SUPFAM" id="SSF53062">
    <property type="entry name" value="PTS system fructose IIA component-like"/>
    <property type="match status" value="1"/>
</dbReference>
<proteinExistence type="predicted"/>
<evidence type="ECO:0000259" key="2">
    <source>
        <dbReference type="PROSITE" id="PS51096"/>
    </source>
</evidence>
<evidence type="ECO:0000313" key="4">
    <source>
        <dbReference type="Proteomes" id="UP001230220"/>
    </source>
</evidence>
<dbReference type="InterPro" id="IPR004701">
    <property type="entry name" value="PTS_EIIA_man-typ"/>
</dbReference>
<keyword evidence="1" id="KW-0808">Transferase</keyword>
<name>A0ABU0E063_9FIRM</name>
<accession>A0ABU0E063</accession>
<evidence type="ECO:0000313" key="3">
    <source>
        <dbReference type="EMBL" id="MDQ0360265.1"/>
    </source>
</evidence>
<dbReference type="Proteomes" id="UP001230220">
    <property type="component" value="Unassembled WGS sequence"/>
</dbReference>
<feature type="domain" description="PTS EIIA type-4" evidence="2">
    <location>
        <begin position="1"/>
        <end position="118"/>
    </location>
</feature>
<evidence type="ECO:0000256" key="1">
    <source>
        <dbReference type="ARBA" id="ARBA00022679"/>
    </source>
</evidence>